<dbReference type="SMART" id="SM00477">
    <property type="entry name" value="NUC"/>
    <property type="match status" value="1"/>
</dbReference>
<dbReference type="Gene3D" id="3.40.570.10">
    <property type="entry name" value="Extracellular Endonuclease, subunit A"/>
    <property type="match status" value="1"/>
</dbReference>
<proteinExistence type="predicted"/>
<name>A0ABP7X381_9SPHI</name>
<dbReference type="Pfam" id="PF01223">
    <property type="entry name" value="Endonuclease_NS"/>
    <property type="match status" value="1"/>
</dbReference>
<dbReference type="InterPro" id="IPR044925">
    <property type="entry name" value="His-Me_finger_sf"/>
</dbReference>
<feature type="domain" description="DNA/RNA non-specific endonuclease/pyrophosphatase/phosphodiesterase" evidence="3">
    <location>
        <begin position="257"/>
        <end position="470"/>
    </location>
</feature>
<dbReference type="Proteomes" id="UP001500841">
    <property type="component" value="Unassembled WGS sequence"/>
</dbReference>
<accession>A0ABP7X381</accession>
<dbReference type="PROSITE" id="PS51257">
    <property type="entry name" value="PROKAR_LIPOPROTEIN"/>
    <property type="match status" value="1"/>
</dbReference>
<dbReference type="InterPro" id="IPR001604">
    <property type="entry name" value="Endo_G_ENPP1-like_dom"/>
</dbReference>
<evidence type="ECO:0000259" key="2">
    <source>
        <dbReference type="SMART" id="SM00477"/>
    </source>
</evidence>
<protein>
    <recommendedName>
        <fullName evidence="6">Endonuclease G</fullName>
    </recommendedName>
</protein>
<sequence>MKIKKLLIYTAFSAAISVVGCKKSGPVDNGDHGTTGATGTTGTTHPSSYIITENFESGTKGGYASADITLYTGSWNFNDALIGNLTADAKDGLKSVRLRAGDIHMNFDISGVKTLVIKHAKYGSDATSTWQLLMSTDGGTNYAQVGTDITETNTTLTTDSFKVTATGKIRFEIKKMGTTRINIDDITFKGSGDPGITVGVPDTPPADTTQTGSPSAARGVTIGSDAPPATGDNSNLLLGNPSNALPTLAANTNYLLNQGYYVESYNSNLGEPNWVSWHLDASNCTNVTKRLDNFAPFNGLDPTWFAVQSTSYIGSGFDRGHNCPSADRTSSANANSSTFLMTNMIPQAPQNNQQTWNKLEAYLRDQVFAGNEVYIIMGSYGTGGIGSKTSDKVNTIASGNVTVPSNVWKVALILPVGNGDLARINAQTRVLAVNTPNINSVSSDWKTYITRVKDIETATGYVLFSTLPNDVQTALKAKVDAGN</sequence>
<dbReference type="InterPro" id="IPR044929">
    <property type="entry name" value="DNA/RNA_non-sp_Endonuclease_sf"/>
</dbReference>
<dbReference type="RefSeq" id="WP_345106548.1">
    <property type="nucleotide sequence ID" value="NZ_BAABCV010000012.1"/>
</dbReference>
<feature type="region of interest" description="Disordered" evidence="1">
    <location>
        <begin position="201"/>
        <end position="234"/>
    </location>
</feature>
<dbReference type="EMBL" id="BAABCV010000012">
    <property type="protein sequence ID" value="GAA4103417.1"/>
    <property type="molecule type" value="Genomic_DNA"/>
</dbReference>
<dbReference type="SUPFAM" id="SSF54060">
    <property type="entry name" value="His-Me finger endonucleases"/>
    <property type="match status" value="1"/>
</dbReference>
<dbReference type="InterPro" id="IPR040255">
    <property type="entry name" value="Non-specific_endonuclease"/>
</dbReference>
<dbReference type="PANTHER" id="PTHR13966:SF5">
    <property type="entry name" value="ENDONUCLEASE G, MITOCHONDRIAL"/>
    <property type="match status" value="1"/>
</dbReference>
<evidence type="ECO:0000313" key="4">
    <source>
        <dbReference type="EMBL" id="GAA4103417.1"/>
    </source>
</evidence>
<comment type="caution">
    <text evidence="4">The sequence shown here is derived from an EMBL/GenBank/DDBJ whole genome shotgun (WGS) entry which is preliminary data.</text>
</comment>
<evidence type="ECO:0008006" key="6">
    <source>
        <dbReference type="Google" id="ProtNLM"/>
    </source>
</evidence>
<keyword evidence="5" id="KW-1185">Reference proteome</keyword>
<reference evidence="5" key="1">
    <citation type="journal article" date="2019" name="Int. J. Syst. Evol. Microbiol.">
        <title>The Global Catalogue of Microorganisms (GCM) 10K type strain sequencing project: providing services to taxonomists for standard genome sequencing and annotation.</title>
        <authorList>
            <consortium name="The Broad Institute Genomics Platform"/>
            <consortium name="The Broad Institute Genome Sequencing Center for Infectious Disease"/>
            <person name="Wu L."/>
            <person name="Ma J."/>
        </authorList>
    </citation>
    <scope>NUCLEOTIDE SEQUENCE [LARGE SCALE GENOMIC DNA]</scope>
    <source>
        <strain evidence="5">JCM 17085</strain>
    </source>
</reference>
<evidence type="ECO:0000259" key="3">
    <source>
        <dbReference type="SMART" id="SM00892"/>
    </source>
</evidence>
<dbReference type="PANTHER" id="PTHR13966">
    <property type="entry name" value="ENDONUCLEASE RELATED"/>
    <property type="match status" value="1"/>
</dbReference>
<evidence type="ECO:0000256" key="1">
    <source>
        <dbReference type="SAM" id="MobiDB-lite"/>
    </source>
</evidence>
<evidence type="ECO:0000313" key="5">
    <source>
        <dbReference type="Proteomes" id="UP001500841"/>
    </source>
</evidence>
<organism evidence="4 5">
    <name type="scientific">Mucilaginibacter panaciglaebae</name>
    <dbReference type="NCBI Taxonomy" id="502331"/>
    <lineage>
        <taxon>Bacteria</taxon>
        <taxon>Pseudomonadati</taxon>
        <taxon>Bacteroidota</taxon>
        <taxon>Sphingobacteriia</taxon>
        <taxon>Sphingobacteriales</taxon>
        <taxon>Sphingobacteriaceae</taxon>
        <taxon>Mucilaginibacter</taxon>
    </lineage>
</organism>
<dbReference type="InterPro" id="IPR020821">
    <property type="entry name" value="ENPP1-3/EXOG-like_nuc-like"/>
</dbReference>
<dbReference type="CDD" id="cd00091">
    <property type="entry name" value="NUC"/>
    <property type="match status" value="1"/>
</dbReference>
<feature type="domain" description="ENPP1-3/EXOG-like endonuclease/phosphodiesterase" evidence="2">
    <location>
        <begin position="258"/>
        <end position="470"/>
    </location>
</feature>
<dbReference type="SMART" id="SM00892">
    <property type="entry name" value="Endonuclease_NS"/>
    <property type="match status" value="1"/>
</dbReference>
<gene>
    <name evidence="4" type="ORF">GCM10022392_30900</name>
</gene>